<protein>
    <submittedName>
        <fullName evidence="2">Uncharacterized protein</fullName>
    </submittedName>
</protein>
<gene>
    <name evidence="2" type="ORF">AURDEDRAFT_131050</name>
</gene>
<feature type="region of interest" description="Disordered" evidence="1">
    <location>
        <begin position="201"/>
        <end position="223"/>
    </location>
</feature>
<keyword evidence="3" id="KW-1185">Reference proteome</keyword>
<dbReference type="EMBL" id="JH687929">
    <property type="protein sequence ID" value="EJD34666.1"/>
    <property type="molecule type" value="Genomic_DNA"/>
</dbReference>
<name>J0D6W5_AURST</name>
<feature type="region of interest" description="Disordered" evidence="1">
    <location>
        <begin position="242"/>
        <end position="264"/>
    </location>
</feature>
<feature type="compositionally biased region" description="Low complexity" evidence="1">
    <location>
        <begin position="205"/>
        <end position="214"/>
    </location>
</feature>
<dbReference type="AlphaFoldDB" id="J0D6W5"/>
<reference evidence="3" key="1">
    <citation type="journal article" date="2012" name="Science">
        <title>The Paleozoic origin of enzymatic lignin decomposition reconstructed from 31 fungal genomes.</title>
        <authorList>
            <person name="Floudas D."/>
            <person name="Binder M."/>
            <person name="Riley R."/>
            <person name="Barry K."/>
            <person name="Blanchette R.A."/>
            <person name="Henrissat B."/>
            <person name="Martinez A.T."/>
            <person name="Otillar R."/>
            <person name="Spatafora J.W."/>
            <person name="Yadav J.S."/>
            <person name="Aerts A."/>
            <person name="Benoit I."/>
            <person name="Boyd A."/>
            <person name="Carlson A."/>
            <person name="Copeland A."/>
            <person name="Coutinho P.M."/>
            <person name="de Vries R.P."/>
            <person name="Ferreira P."/>
            <person name="Findley K."/>
            <person name="Foster B."/>
            <person name="Gaskell J."/>
            <person name="Glotzer D."/>
            <person name="Gorecki P."/>
            <person name="Heitman J."/>
            <person name="Hesse C."/>
            <person name="Hori C."/>
            <person name="Igarashi K."/>
            <person name="Jurgens J.A."/>
            <person name="Kallen N."/>
            <person name="Kersten P."/>
            <person name="Kohler A."/>
            <person name="Kuees U."/>
            <person name="Kumar T.K.A."/>
            <person name="Kuo A."/>
            <person name="LaButti K."/>
            <person name="Larrondo L.F."/>
            <person name="Lindquist E."/>
            <person name="Ling A."/>
            <person name="Lombard V."/>
            <person name="Lucas S."/>
            <person name="Lundell T."/>
            <person name="Martin R."/>
            <person name="McLaughlin D.J."/>
            <person name="Morgenstern I."/>
            <person name="Morin E."/>
            <person name="Murat C."/>
            <person name="Nagy L.G."/>
            <person name="Nolan M."/>
            <person name="Ohm R.A."/>
            <person name="Patyshakuliyeva A."/>
            <person name="Rokas A."/>
            <person name="Ruiz-Duenas F.J."/>
            <person name="Sabat G."/>
            <person name="Salamov A."/>
            <person name="Samejima M."/>
            <person name="Schmutz J."/>
            <person name="Slot J.C."/>
            <person name="St John F."/>
            <person name="Stenlid J."/>
            <person name="Sun H."/>
            <person name="Sun S."/>
            <person name="Syed K."/>
            <person name="Tsang A."/>
            <person name="Wiebenga A."/>
            <person name="Young D."/>
            <person name="Pisabarro A."/>
            <person name="Eastwood D.C."/>
            <person name="Martin F."/>
            <person name="Cullen D."/>
            <person name="Grigoriev I.V."/>
            <person name="Hibbett D.S."/>
        </authorList>
    </citation>
    <scope>NUCLEOTIDE SEQUENCE [LARGE SCALE GENOMIC DNA]</scope>
    <source>
        <strain evidence="3">TFB10046</strain>
    </source>
</reference>
<accession>J0D6W5</accession>
<sequence length="329" mass="35754">MSFPLLHKRTFVHRDVQQCLSRHPHSELLASSPSIAQLLVKQRAANINDRTVLLYDRAKKKLVIFGGIWQANPSGSLTLRSPASYAAKTYQHGLKEVACNCCVDPTIPHEAAIPRAEKRVDTGLYALVCHKKPNLRADGTLDYSNTCGLNVLVFNFNDTDPRTVASAAQLPPGAVVIPAKPRSTPASSDVDIDLTLLFDDEDDTTASPSPVASSSKRKADTTAGSGNSLLYLHVPMPALKRRKSAGDDVSNDAPIEVPASSDSKMRRLTRRARELIRLLFTPDAGLDVDGAKELDELIGTREKCSICGLQLAQCVFKEHILQPSHMAGN</sequence>
<evidence type="ECO:0000313" key="2">
    <source>
        <dbReference type="EMBL" id="EJD34666.1"/>
    </source>
</evidence>
<dbReference type="KEGG" id="adl:AURDEDRAFT_131050"/>
<dbReference type="Proteomes" id="UP000006514">
    <property type="component" value="Unassembled WGS sequence"/>
</dbReference>
<proteinExistence type="predicted"/>
<evidence type="ECO:0000256" key="1">
    <source>
        <dbReference type="SAM" id="MobiDB-lite"/>
    </source>
</evidence>
<dbReference type="InParanoid" id="J0D6W5"/>
<evidence type="ECO:0000313" key="3">
    <source>
        <dbReference type="Proteomes" id="UP000006514"/>
    </source>
</evidence>
<organism evidence="2 3">
    <name type="scientific">Auricularia subglabra (strain TFB-10046 / SS5)</name>
    <name type="common">White-rot fungus</name>
    <name type="synonym">Auricularia delicata (strain TFB10046)</name>
    <dbReference type="NCBI Taxonomy" id="717982"/>
    <lineage>
        <taxon>Eukaryota</taxon>
        <taxon>Fungi</taxon>
        <taxon>Dikarya</taxon>
        <taxon>Basidiomycota</taxon>
        <taxon>Agaricomycotina</taxon>
        <taxon>Agaricomycetes</taxon>
        <taxon>Auriculariales</taxon>
        <taxon>Auriculariaceae</taxon>
        <taxon>Auricularia</taxon>
    </lineage>
</organism>